<evidence type="ECO:0000313" key="3">
    <source>
        <dbReference type="EMBL" id="KAK8947786.1"/>
    </source>
</evidence>
<dbReference type="EMBL" id="JBBWWR010000016">
    <property type="protein sequence ID" value="KAK8947786.1"/>
    <property type="molecule type" value="Genomic_DNA"/>
</dbReference>
<feature type="domain" description="AP5B1 middle" evidence="2">
    <location>
        <begin position="337"/>
        <end position="699"/>
    </location>
</feature>
<evidence type="ECO:0000313" key="4">
    <source>
        <dbReference type="Proteomes" id="UP001412067"/>
    </source>
</evidence>
<protein>
    <recommendedName>
        <fullName evidence="2">AP5B1 middle domain-containing protein</fullName>
    </recommendedName>
</protein>
<proteinExistence type="predicted"/>
<reference evidence="3 4" key="1">
    <citation type="journal article" date="2022" name="Nat. Plants">
        <title>Genomes of leafy and leafless Platanthera orchids illuminate the evolution of mycoheterotrophy.</title>
        <authorList>
            <person name="Li M.H."/>
            <person name="Liu K.W."/>
            <person name="Li Z."/>
            <person name="Lu H.C."/>
            <person name="Ye Q.L."/>
            <person name="Zhang D."/>
            <person name="Wang J.Y."/>
            <person name="Li Y.F."/>
            <person name="Zhong Z.M."/>
            <person name="Liu X."/>
            <person name="Yu X."/>
            <person name="Liu D.K."/>
            <person name="Tu X.D."/>
            <person name="Liu B."/>
            <person name="Hao Y."/>
            <person name="Liao X.Y."/>
            <person name="Jiang Y.T."/>
            <person name="Sun W.H."/>
            <person name="Chen J."/>
            <person name="Chen Y.Q."/>
            <person name="Ai Y."/>
            <person name="Zhai J.W."/>
            <person name="Wu S.S."/>
            <person name="Zhou Z."/>
            <person name="Hsiao Y.Y."/>
            <person name="Wu W.L."/>
            <person name="Chen Y.Y."/>
            <person name="Lin Y.F."/>
            <person name="Hsu J.L."/>
            <person name="Li C.Y."/>
            <person name="Wang Z.W."/>
            <person name="Zhao X."/>
            <person name="Zhong W.Y."/>
            <person name="Ma X.K."/>
            <person name="Ma L."/>
            <person name="Huang J."/>
            <person name="Chen G.Z."/>
            <person name="Huang M.Z."/>
            <person name="Huang L."/>
            <person name="Peng D.H."/>
            <person name="Luo Y.B."/>
            <person name="Zou S.Q."/>
            <person name="Chen S.P."/>
            <person name="Lan S."/>
            <person name="Tsai W.C."/>
            <person name="Van de Peer Y."/>
            <person name="Liu Z.J."/>
        </authorList>
    </citation>
    <scope>NUCLEOTIDE SEQUENCE [LARGE SCALE GENOMIC DNA]</scope>
    <source>
        <strain evidence="3">Lor288</strain>
    </source>
</reference>
<dbReference type="Pfam" id="PF21588">
    <property type="entry name" value="AP5B1_middle"/>
    <property type="match status" value="1"/>
</dbReference>
<evidence type="ECO:0000256" key="1">
    <source>
        <dbReference type="SAM" id="MobiDB-lite"/>
    </source>
</evidence>
<dbReference type="InterPro" id="IPR048979">
    <property type="entry name" value="AP5B1_middle"/>
</dbReference>
<gene>
    <name evidence="3" type="ORF">KSP40_PGU016738</name>
</gene>
<name>A0ABR2LQU1_9ASPA</name>
<dbReference type="Proteomes" id="UP001412067">
    <property type="component" value="Unassembled WGS sequence"/>
</dbReference>
<comment type="caution">
    <text evidence="3">The sequence shown here is derived from an EMBL/GenBank/DDBJ whole genome shotgun (WGS) entry which is preliminary data.</text>
</comment>
<sequence length="1158" mass="127115">MPVQFHLRSGSGDGALRRRRWSTAESEHWKLDQRVLGAVPPEKKAATGKTSAGEESPVKGSAQCRLSPPPNAVSGNICRKTIKAQIQMDKNASFRNSTPPATAPSQQLSPQDWETLIEDFQCGIPSRRARWLPLSLLDLTFHSLLRKDFSPALKPQLLLFLEDSSDFFFRPSPSSSLPPLIDCLRSLLLTFPGESSLKEQAMVSTTSIAIAAVDSPSPHLIDPLAELLLSVANRPNHGPDRHTRSVACECLRELELAYPLLLSNAAGHLWSLAQAERTHAGQSYLLLLATSIASIARHGLLSSPSSILSTAVTLVPFNSPCAVLSPPPSLEPSDLNLRELRRVFAFLLEKPQSLTPCATMELVTVLTSIVGALERHMPAVAALLKVQFSGLLYCYDPILCHVVLMLYSRFSDSFTGDDTLDIARRLALIPKEAHQPLVFRLLAIHWLLGSPQLASKKGFLPSLAHYFYPTVFDPLALKASKLDVLACVAAHTDRLHSKQVTTNQGEKKESDTTAVKLFHEGLACVSAFKWLPTWSTETSVVFRAFQKFLVGVSPHQGGVLTEADFDAVFNTAIFQTLQNTIVDLPLKHRGLVPVVSTFIDRLIGCKEHQIVGERLLQTLDAQLLPKLEKHGPETGLRSWSQGSKVLDICRTMLVHHHSSRVFLGLSHLLSFASQFFPDLEVRDSARIYLRLLLCIPGKKMKTIVNFGGQLPGVSPSPHPASFYPQSPMKLLGISSYIHLERVVPPLVKKSWSLALLNLEAMNNDTSYFEGIKDNSVPSTAPDREVEITINKISLQGEPLRVMDSKVAETLRILRKHFGCIPDYHHMSGTKISIPCLLKLEAESFNQVWGSDLEDNLPALYATVITFKSTSKYGFIPACRVPFILGAPSETGHEIIPAGGDIQEVSSFRTPLMVELEPQEPLPGLIDTELTANIENGQIISGSLQSITVGIEDMFLKACLPSDVEDDRVSRYYLDLFHALWEACGSAANIGRETFPLYGGKGAAAIYGTRSVKLLDVNSDFFISAVERYLAPFIVSVTGQTLAKLVGSNPVIGNVIWGDDSVVFPEGESSALVPYSESAPLLLEYIRDEGDFLNSLETSKRILGTFHVLIFLPPRPGTIIGLFALCFGVMALTIETDSALKAACINFLRFRIGRKSSVM</sequence>
<accession>A0ABR2LQU1</accession>
<dbReference type="PANTHER" id="PTHR34033:SF1">
    <property type="entry name" value="AP-5 COMPLEX SUBUNIT BETA-1"/>
    <property type="match status" value="1"/>
</dbReference>
<keyword evidence="4" id="KW-1185">Reference proteome</keyword>
<feature type="region of interest" description="Disordered" evidence="1">
    <location>
        <begin position="1"/>
        <end position="70"/>
    </location>
</feature>
<dbReference type="InterPro" id="IPR038741">
    <property type="entry name" value="AP5B1"/>
</dbReference>
<dbReference type="PANTHER" id="PTHR34033">
    <property type="entry name" value="AP-5 COMPLEX SUBUNIT BETA-1"/>
    <property type="match status" value="1"/>
</dbReference>
<organism evidence="3 4">
    <name type="scientific">Platanthera guangdongensis</name>
    <dbReference type="NCBI Taxonomy" id="2320717"/>
    <lineage>
        <taxon>Eukaryota</taxon>
        <taxon>Viridiplantae</taxon>
        <taxon>Streptophyta</taxon>
        <taxon>Embryophyta</taxon>
        <taxon>Tracheophyta</taxon>
        <taxon>Spermatophyta</taxon>
        <taxon>Magnoliopsida</taxon>
        <taxon>Liliopsida</taxon>
        <taxon>Asparagales</taxon>
        <taxon>Orchidaceae</taxon>
        <taxon>Orchidoideae</taxon>
        <taxon>Orchideae</taxon>
        <taxon>Orchidinae</taxon>
        <taxon>Platanthera</taxon>
    </lineage>
</organism>
<evidence type="ECO:0000259" key="2">
    <source>
        <dbReference type="Pfam" id="PF21588"/>
    </source>
</evidence>